<protein>
    <submittedName>
        <fullName evidence="2">Uncharacterized protein</fullName>
    </submittedName>
</protein>
<feature type="region of interest" description="Disordered" evidence="1">
    <location>
        <begin position="96"/>
        <end position="129"/>
    </location>
</feature>
<proteinExistence type="predicted"/>
<reference evidence="2 3" key="1">
    <citation type="submission" date="2023-01" db="EMBL/GenBank/DDBJ databases">
        <authorList>
            <person name="Kreplak J."/>
        </authorList>
    </citation>
    <scope>NUCLEOTIDE SEQUENCE [LARGE SCALE GENOMIC DNA]</scope>
</reference>
<organism evidence="2 3">
    <name type="scientific">Vicia faba</name>
    <name type="common">Broad bean</name>
    <name type="synonym">Faba vulgaris</name>
    <dbReference type="NCBI Taxonomy" id="3906"/>
    <lineage>
        <taxon>Eukaryota</taxon>
        <taxon>Viridiplantae</taxon>
        <taxon>Streptophyta</taxon>
        <taxon>Embryophyta</taxon>
        <taxon>Tracheophyta</taxon>
        <taxon>Spermatophyta</taxon>
        <taxon>Magnoliopsida</taxon>
        <taxon>eudicotyledons</taxon>
        <taxon>Gunneridae</taxon>
        <taxon>Pentapetalae</taxon>
        <taxon>rosids</taxon>
        <taxon>fabids</taxon>
        <taxon>Fabales</taxon>
        <taxon>Fabaceae</taxon>
        <taxon>Papilionoideae</taxon>
        <taxon>50 kb inversion clade</taxon>
        <taxon>NPAAA clade</taxon>
        <taxon>Hologalegina</taxon>
        <taxon>IRL clade</taxon>
        <taxon>Fabeae</taxon>
        <taxon>Vicia</taxon>
    </lineage>
</organism>
<accession>A0AAV1AVP0</accession>
<keyword evidence="3" id="KW-1185">Reference proteome</keyword>
<sequence>MFENQRSLHLRGVQLIPDSFRSRIALLDSFASSLSNISIAPPWRRVRSFFEDNSVVEQSKESFAIRNNVVMPMPLLNEENEDAVSCRDPAESWLQREKNAGDVQGVPDERNLERDSLTTTTRKPENCNSVDAVMPDDGALRLKIGRAGSDH</sequence>
<feature type="compositionally biased region" description="Basic and acidic residues" evidence="1">
    <location>
        <begin position="107"/>
        <end position="116"/>
    </location>
</feature>
<evidence type="ECO:0000256" key="1">
    <source>
        <dbReference type="SAM" id="MobiDB-lite"/>
    </source>
</evidence>
<gene>
    <name evidence="2" type="ORF">VFH_V126520</name>
</gene>
<evidence type="ECO:0000313" key="3">
    <source>
        <dbReference type="Proteomes" id="UP001157006"/>
    </source>
</evidence>
<evidence type="ECO:0000313" key="2">
    <source>
        <dbReference type="EMBL" id="CAI8614366.1"/>
    </source>
</evidence>
<dbReference type="AlphaFoldDB" id="A0AAV1AVP0"/>
<dbReference type="EMBL" id="OX451740">
    <property type="protein sequence ID" value="CAI8614366.1"/>
    <property type="molecule type" value="Genomic_DNA"/>
</dbReference>
<dbReference type="Proteomes" id="UP001157006">
    <property type="component" value="Chromosome 5"/>
</dbReference>
<name>A0AAV1AVP0_VICFA</name>
<feature type="compositionally biased region" description="Polar residues" evidence="1">
    <location>
        <begin position="117"/>
        <end position="129"/>
    </location>
</feature>